<reference evidence="1 2" key="1">
    <citation type="submission" date="2019-08" db="EMBL/GenBank/DDBJ databases">
        <authorList>
            <person name="Peeters C."/>
        </authorList>
    </citation>
    <scope>NUCLEOTIDE SEQUENCE [LARGE SCALE GENOMIC DNA]</scope>
    <source>
        <strain evidence="1 2">LMG 31115</strain>
    </source>
</reference>
<dbReference type="EMBL" id="CABPSI010000005">
    <property type="protein sequence ID" value="VVE47787.1"/>
    <property type="molecule type" value="Genomic_DNA"/>
</dbReference>
<name>A0A5E4YH13_9BURK</name>
<dbReference type="CDD" id="cd17020">
    <property type="entry name" value="T3SC_IA_ShcM-like"/>
    <property type="match status" value="1"/>
</dbReference>
<dbReference type="Gene3D" id="3.30.1460.10">
    <property type="match status" value="1"/>
</dbReference>
<proteinExistence type="predicted"/>
<gene>
    <name evidence="1" type="ORF">PIN31115_04485</name>
</gene>
<dbReference type="RefSeq" id="WP_150685959.1">
    <property type="nucleotide sequence ID" value="NZ_CABPSI010000005.1"/>
</dbReference>
<evidence type="ECO:0000313" key="2">
    <source>
        <dbReference type="Proteomes" id="UP000333828"/>
    </source>
</evidence>
<keyword evidence="2" id="KW-1185">Reference proteome</keyword>
<sequence>MTVATYERVLKELCDGLGQSSSASTLIERGELIVDGVTFVLAHVEDEQEGMIALYCDFGPPPPENEGLAYREMLETNAYLFHGANSPCFAIMPESGRITFMTRLGLEMLDGILLRECLYYFAGEIQDWQARDWSKEAASDTQRRDKLTRMSRGI</sequence>
<dbReference type="AlphaFoldDB" id="A0A5E4YH13"/>
<dbReference type="Proteomes" id="UP000333828">
    <property type="component" value="Unassembled WGS sequence"/>
</dbReference>
<evidence type="ECO:0000313" key="1">
    <source>
        <dbReference type="EMBL" id="VVE47787.1"/>
    </source>
</evidence>
<evidence type="ECO:0008006" key="3">
    <source>
        <dbReference type="Google" id="ProtNLM"/>
    </source>
</evidence>
<dbReference type="SUPFAM" id="SSF69635">
    <property type="entry name" value="Type III secretory system chaperone-like"/>
    <property type="match status" value="1"/>
</dbReference>
<dbReference type="GO" id="GO:0030254">
    <property type="term" value="P:protein secretion by the type III secretion system"/>
    <property type="evidence" value="ECO:0007669"/>
    <property type="project" value="InterPro"/>
</dbReference>
<dbReference type="InterPro" id="IPR010261">
    <property type="entry name" value="Tir_chaperone"/>
</dbReference>
<protein>
    <recommendedName>
        <fullName evidence="3">Molecular chaperone Tir</fullName>
    </recommendedName>
</protein>
<organism evidence="1 2">
    <name type="scientific">Pandoraea iniqua</name>
    <dbReference type="NCBI Taxonomy" id="2508288"/>
    <lineage>
        <taxon>Bacteria</taxon>
        <taxon>Pseudomonadati</taxon>
        <taxon>Pseudomonadota</taxon>
        <taxon>Betaproteobacteria</taxon>
        <taxon>Burkholderiales</taxon>
        <taxon>Burkholderiaceae</taxon>
        <taxon>Pandoraea</taxon>
    </lineage>
</organism>
<dbReference type="Pfam" id="PF05932">
    <property type="entry name" value="CesT"/>
    <property type="match status" value="1"/>
</dbReference>
<accession>A0A5E4YH13</accession>